<name>A0A226RTC7_9LACO</name>
<dbReference type="EMBL" id="CP047415">
    <property type="protein sequence ID" value="QLL73759.1"/>
    <property type="molecule type" value="Genomic_DNA"/>
</dbReference>
<dbReference type="GO" id="GO:0006281">
    <property type="term" value="P:DNA repair"/>
    <property type="evidence" value="ECO:0007669"/>
    <property type="project" value="InterPro"/>
</dbReference>
<organism evidence="1 2">
    <name type="scientific">Lactobacillus crispatus</name>
    <dbReference type="NCBI Taxonomy" id="47770"/>
    <lineage>
        <taxon>Bacteria</taxon>
        <taxon>Bacillati</taxon>
        <taxon>Bacillota</taxon>
        <taxon>Bacilli</taxon>
        <taxon>Lactobacillales</taxon>
        <taxon>Lactobacillaceae</taxon>
        <taxon>Lactobacillus</taxon>
    </lineage>
</organism>
<proteinExistence type="predicted"/>
<reference evidence="1 2" key="1">
    <citation type="submission" date="2020-01" db="EMBL/GenBank/DDBJ databases">
        <title>Complete and circular genome sequences of six lactobacillus isolates from horses.</title>
        <authorList>
            <person name="Hassan H.M."/>
        </authorList>
    </citation>
    <scope>NUCLEOTIDE SEQUENCE [LARGE SCALE GENOMIC DNA]</scope>
    <source>
        <strain evidence="1 2">1D</strain>
    </source>
</reference>
<dbReference type="Proteomes" id="UP000510660">
    <property type="component" value="Chromosome"/>
</dbReference>
<evidence type="ECO:0000313" key="1">
    <source>
        <dbReference type="EMBL" id="QLL73759.1"/>
    </source>
</evidence>
<dbReference type="AlphaFoldDB" id="A0A226RTC7"/>
<dbReference type="InterPro" id="IPR036614">
    <property type="entry name" value="RusA-like_sf"/>
</dbReference>
<evidence type="ECO:0000313" key="2">
    <source>
        <dbReference type="Proteomes" id="UP000510660"/>
    </source>
</evidence>
<dbReference type="GO" id="GO:0006310">
    <property type="term" value="P:DNA recombination"/>
    <property type="evidence" value="ECO:0007669"/>
    <property type="project" value="InterPro"/>
</dbReference>
<dbReference type="RefSeq" id="WP_060463518.1">
    <property type="nucleotide sequence ID" value="NZ_CP047415.1"/>
</dbReference>
<dbReference type="GO" id="GO:0000287">
    <property type="term" value="F:magnesium ion binding"/>
    <property type="evidence" value="ECO:0007669"/>
    <property type="project" value="InterPro"/>
</dbReference>
<accession>A0A226RTC7</accession>
<dbReference type="Gene3D" id="3.30.1330.70">
    <property type="entry name" value="Holliday junction resolvase RusA"/>
    <property type="match status" value="1"/>
</dbReference>
<gene>
    <name evidence="1" type="ORF">GTO85_04920</name>
</gene>
<dbReference type="InterPro" id="IPR008822">
    <property type="entry name" value="Endonuclease_RusA-like"/>
</dbReference>
<dbReference type="Pfam" id="PF05866">
    <property type="entry name" value="RusA"/>
    <property type="match status" value="1"/>
</dbReference>
<dbReference type="SUPFAM" id="SSF103084">
    <property type="entry name" value="Holliday junction resolvase RusA"/>
    <property type="match status" value="1"/>
</dbReference>
<sequence>MTVNCIKFVVPGEPQSKERPRTVRRAGGVRTYTPAKTHRYEDIVRYFAVYARKEHKISEPISSQCGVSIKAYFGIPKSFSKKRRELCLKGKERPTKKPDSDNIAKIIFDGMNPKMKLNKALHKKMVLQDGFYEDDKLIVTHSVEKWYSMHPHVEVTVTWED</sequence>
<protein>
    <submittedName>
        <fullName evidence="1">RusA family crossover junction endodeoxyribonuclease</fullName>
    </submittedName>
</protein>